<evidence type="ECO:0000259" key="1">
    <source>
        <dbReference type="PROSITE" id="PS50075"/>
    </source>
</evidence>
<dbReference type="PROSITE" id="PS50075">
    <property type="entry name" value="CARRIER"/>
    <property type="match status" value="1"/>
</dbReference>
<feature type="domain" description="Carrier" evidence="1">
    <location>
        <begin position="1"/>
        <end position="73"/>
    </location>
</feature>
<dbReference type="AlphaFoldDB" id="A0A448ZV73"/>
<reference evidence="2 3" key="1">
    <citation type="submission" date="2019-01" db="EMBL/GenBank/DDBJ databases">
        <authorList>
            <consortium name="Pathogen Informatics"/>
        </authorList>
    </citation>
    <scope>NUCLEOTIDE SEQUENCE [LARGE SCALE GENOMIC DNA]</scope>
    <source>
        <strain evidence="2 3">NCTC10112</strain>
    </source>
</reference>
<keyword evidence="3" id="KW-1185">Reference proteome</keyword>
<dbReference type="EMBL" id="LR214940">
    <property type="protein sequence ID" value="VEU55160.1"/>
    <property type="molecule type" value="Genomic_DNA"/>
</dbReference>
<dbReference type="SUPFAM" id="SSF47336">
    <property type="entry name" value="ACP-like"/>
    <property type="match status" value="1"/>
</dbReference>
<dbReference type="Gene3D" id="1.10.1200.10">
    <property type="entry name" value="ACP-like"/>
    <property type="match status" value="1"/>
</dbReference>
<evidence type="ECO:0000313" key="3">
    <source>
        <dbReference type="Proteomes" id="UP000290482"/>
    </source>
</evidence>
<dbReference type="Proteomes" id="UP000290482">
    <property type="component" value="Chromosome"/>
</dbReference>
<dbReference type="Pfam" id="PF00550">
    <property type="entry name" value="PP-binding"/>
    <property type="match status" value="1"/>
</dbReference>
<proteinExistence type="predicted"/>
<dbReference type="InterPro" id="IPR036736">
    <property type="entry name" value="ACP-like_sf"/>
</dbReference>
<dbReference type="InterPro" id="IPR009081">
    <property type="entry name" value="PP-bd_ACP"/>
</dbReference>
<name>A0A448ZV73_METOS</name>
<evidence type="ECO:0000313" key="2">
    <source>
        <dbReference type="EMBL" id="VEU55160.1"/>
    </source>
</evidence>
<sequence length="76" mass="9054">MDNKKNLIFEEIKKYTKKNFNEKSLIKDLEIDSLDLLMLVTDLEKKFNLHVSDQELMEIKLVDDIINIINSKENKK</sequence>
<gene>
    <name evidence="2" type="primary">acpP</name>
    <name evidence="2" type="ORF">NCTC10112_00040</name>
</gene>
<dbReference type="KEGG" id="mob:NCTC10112_00040"/>
<organism evidence="2 3">
    <name type="scientific">Metamycoplasma orale</name>
    <name type="common">Mycoplasma orale</name>
    <dbReference type="NCBI Taxonomy" id="2121"/>
    <lineage>
        <taxon>Bacteria</taxon>
        <taxon>Bacillati</taxon>
        <taxon>Mycoplasmatota</taxon>
        <taxon>Mycoplasmoidales</taxon>
        <taxon>Metamycoplasmataceae</taxon>
        <taxon>Metamycoplasma</taxon>
    </lineage>
</organism>
<protein>
    <submittedName>
        <fullName evidence="2">Acyl carrier protein, putative</fullName>
    </submittedName>
</protein>
<dbReference type="RefSeq" id="WP_022935901.1">
    <property type="nucleotide sequence ID" value="NZ_LR214940.1"/>
</dbReference>
<accession>A0A448ZV73</accession>